<evidence type="ECO:0000256" key="2">
    <source>
        <dbReference type="ARBA" id="ARBA00004629"/>
    </source>
</evidence>
<evidence type="ECO:0000256" key="6">
    <source>
        <dbReference type="ARBA" id="ARBA00023328"/>
    </source>
</evidence>
<evidence type="ECO:0000256" key="9">
    <source>
        <dbReference type="SAM" id="MobiDB-lite"/>
    </source>
</evidence>
<evidence type="ECO:0000256" key="5">
    <source>
        <dbReference type="ARBA" id="ARBA00023242"/>
    </source>
</evidence>
<feature type="region of interest" description="Disordered" evidence="9">
    <location>
        <begin position="1"/>
        <end position="48"/>
    </location>
</feature>
<organism evidence="11 12">
    <name type="scientific">Penicillium cf. griseofulvum</name>
    <dbReference type="NCBI Taxonomy" id="2972120"/>
    <lineage>
        <taxon>Eukaryota</taxon>
        <taxon>Fungi</taxon>
        <taxon>Dikarya</taxon>
        <taxon>Ascomycota</taxon>
        <taxon>Pezizomycotina</taxon>
        <taxon>Eurotiomycetes</taxon>
        <taxon>Eurotiomycetidae</taxon>
        <taxon>Eurotiales</taxon>
        <taxon>Aspergillaceae</taxon>
        <taxon>Penicillium</taxon>
    </lineage>
</organism>
<feature type="coiled-coil region" evidence="8">
    <location>
        <begin position="221"/>
        <end position="248"/>
    </location>
</feature>
<gene>
    <name evidence="11" type="ORF">N7472_010190</name>
</gene>
<keyword evidence="3" id="KW-0158">Chromosome</keyword>
<feature type="domain" description="Centromere protein H C-terminal" evidence="10">
    <location>
        <begin position="113"/>
        <end position="310"/>
    </location>
</feature>
<dbReference type="EMBL" id="JAPQKP010000006">
    <property type="protein sequence ID" value="KAJ5185350.1"/>
    <property type="molecule type" value="Genomic_DNA"/>
</dbReference>
<comment type="subcellular location">
    <subcellularLocation>
        <location evidence="2">Chromosome</location>
        <location evidence="2">Centromere</location>
        <location evidence="2">Kinetochore</location>
    </subcellularLocation>
    <subcellularLocation>
        <location evidence="1">Nucleus</location>
    </subcellularLocation>
</comment>
<keyword evidence="6" id="KW-0137">Centromere</keyword>
<dbReference type="GO" id="GO:0007052">
    <property type="term" value="P:mitotic spindle organization"/>
    <property type="evidence" value="ECO:0007669"/>
    <property type="project" value="TreeGrafter"/>
</dbReference>
<dbReference type="OrthoDB" id="2274804at2759"/>
<dbReference type="InterPro" id="IPR040034">
    <property type="entry name" value="CENP-H"/>
</dbReference>
<keyword evidence="12" id="KW-1185">Reference proteome</keyword>
<protein>
    <recommendedName>
        <fullName evidence="10">Centromere protein H C-terminal domain-containing protein</fullName>
    </recommendedName>
</protein>
<evidence type="ECO:0000256" key="7">
    <source>
        <dbReference type="ARBA" id="ARBA00025735"/>
    </source>
</evidence>
<keyword evidence="5" id="KW-0539">Nucleus</keyword>
<proteinExistence type="inferred from homology"/>
<evidence type="ECO:0000256" key="1">
    <source>
        <dbReference type="ARBA" id="ARBA00004123"/>
    </source>
</evidence>
<evidence type="ECO:0000256" key="3">
    <source>
        <dbReference type="ARBA" id="ARBA00022454"/>
    </source>
</evidence>
<evidence type="ECO:0000256" key="8">
    <source>
        <dbReference type="SAM" id="Coils"/>
    </source>
</evidence>
<evidence type="ECO:0000256" key="4">
    <source>
        <dbReference type="ARBA" id="ARBA00022838"/>
    </source>
</evidence>
<evidence type="ECO:0000313" key="11">
    <source>
        <dbReference type="EMBL" id="KAJ5185350.1"/>
    </source>
</evidence>
<dbReference type="AlphaFoldDB" id="A0A9W9M173"/>
<feature type="coiled-coil region" evidence="8">
    <location>
        <begin position="114"/>
        <end position="141"/>
    </location>
</feature>
<dbReference type="PANTHER" id="PTHR48122:SF1">
    <property type="entry name" value="CENTROMERE PROTEIN H"/>
    <property type="match status" value="1"/>
</dbReference>
<accession>A0A9W9M173</accession>
<dbReference type="GO" id="GO:0007059">
    <property type="term" value="P:chromosome segregation"/>
    <property type="evidence" value="ECO:0007669"/>
    <property type="project" value="TreeGrafter"/>
</dbReference>
<dbReference type="Pfam" id="PF05837">
    <property type="entry name" value="CENP-H"/>
    <property type="match status" value="1"/>
</dbReference>
<comment type="similarity">
    <text evidence="7">Belongs to the CENP-H/MCM16 family.</text>
</comment>
<dbReference type="GO" id="GO:0000776">
    <property type="term" value="C:kinetochore"/>
    <property type="evidence" value="ECO:0007669"/>
    <property type="project" value="UniProtKB-KW"/>
</dbReference>
<evidence type="ECO:0000259" key="10">
    <source>
        <dbReference type="Pfam" id="PF05837"/>
    </source>
</evidence>
<dbReference type="PANTHER" id="PTHR48122">
    <property type="entry name" value="CENTROMERE PROTEIN H"/>
    <property type="match status" value="1"/>
</dbReference>
<dbReference type="GO" id="GO:0005634">
    <property type="term" value="C:nucleus"/>
    <property type="evidence" value="ECO:0007669"/>
    <property type="project" value="UniProtKB-SubCell"/>
</dbReference>
<dbReference type="GO" id="GO:0051382">
    <property type="term" value="P:kinetochore assembly"/>
    <property type="evidence" value="ECO:0007669"/>
    <property type="project" value="InterPro"/>
</dbReference>
<evidence type="ECO:0000313" key="12">
    <source>
        <dbReference type="Proteomes" id="UP001150879"/>
    </source>
</evidence>
<reference evidence="11" key="1">
    <citation type="submission" date="2022-11" db="EMBL/GenBank/DDBJ databases">
        <authorList>
            <person name="Petersen C."/>
        </authorList>
    </citation>
    <scope>NUCLEOTIDE SEQUENCE</scope>
    <source>
        <strain evidence="11">IBT 16849</strain>
    </source>
</reference>
<dbReference type="GO" id="GO:0043515">
    <property type="term" value="F:kinetochore binding"/>
    <property type="evidence" value="ECO:0007669"/>
    <property type="project" value="TreeGrafter"/>
</dbReference>
<keyword evidence="4" id="KW-0995">Kinetochore</keyword>
<dbReference type="Proteomes" id="UP001150879">
    <property type="component" value="Unassembled WGS sequence"/>
</dbReference>
<keyword evidence="8" id="KW-0175">Coiled coil</keyword>
<dbReference type="InterPro" id="IPR008426">
    <property type="entry name" value="CENP-H_C"/>
</dbReference>
<name>A0A9W9M173_9EURO</name>
<reference evidence="11" key="2">
    <citation type="journal article" date="2023" name="IMA Fungus">
        <title>Comparative genomic study of the Penicillium genus elucidates a diverse pangenome and 15 lateral gene transfer events.</title>
        <authorList>
            <person name="Petersen C."/>
            <person name="Sorensen T."/>
            <person name="Nielsen M.R."/>
            <person name="Sondergaard T.E."/>
            <person name="Sorensen J.L."/>
            <person name="Fitzpatrick D.A."/>
            <person name="Frisvad J.C."/>
            <person name="Nielsen K.L."/>
        </authorList>
    </citation>
    <scope>NUCLEOTIDE SEQUENCE</scope>
    <source>
        <strain evidence="11">IBT 16849</strain>
    </source>
</reference>
<sequence length="313" mass="34656">MLPRVSNVDVQRHTPPHQVSLDAHENNESPKAPSQAGQGVEGCSATSCGRGSSPTASGLIFISPDAPAFTGSTSMAAKHDQSLPHLQTGEVTLLNYSADDSRDVVTLSDKEALVLQLYNQVQEQQLEKAFLEQELESCSGADPEEQLAIAERELLEARSTYTVRRKAIRTILMTEPILKAVHLKAATPAERALLSLVNRRDVLALVHENLASAHDLVMRQFSALEVQNLQINRENQELVRQLLKLTKEDSSWREKLEDPELLSQLDRLEMDFKARKAQWETMKSIASAVVVGSGLNWADDDMLRALVLDESDD</sequence>
<comment type="caution">
    <text evidence="11">The sequence shown here is derived from an EMBL/GenBank/DDBJ whole genome shotgun (WGS) entry which is preliminary data.</text>
</comment>